<dbReference type="GO" id="GO:0047632">
    <property type="term" value="F:agmatine deiminase activity"/>
    <property type="evidence" value="ECO:0007669"/>
    <property type="project" value="TreeGrafter"/>
</dbReference>
<dbReference type="InterPro" id="IPR007466">
    <property type="entry name" value="Peptidyl-Arg-deiminase_porph"/>
</dbReference>
<protein>
    <recommendedName>
        <fullName evidence="4">Agmatine deiminase</fullName>
    </recommendedName>
</protein>
<name>A0A1F5NNI1_9BACT</name>
<proteinExistence type="predicted"/>
<evidence type="ECO:0000256" key="1">
    <source>
        <dbReference type="ARBA" id="ARBA00022801"/>
    </source>
</evidence>
<evidence type="ECO:0008006" key="4">
    <source>
        <dbReference type="Google" id="ProtNLM"/>
    </source>
</evidence>
<dbReference type="STRING" id="1817824.A2751_04595"/>
<organism evidence="2 3">
    <name type="scientific">Candidatus Doudnabacteria bacterium RIFCSPHIGHO2_01_FULL_46_14</name>
    <dbReference type="NCBI Taxonomy" id="1817824"/>
    <lineage>
        <taxon>Bacteria</taxon>
        <taxon>Candidatus Doudnaibacteriota</taxon>
    </lineage>
</organism>
<dbReference type="EMBL" id="MFEK01000006">
    <property type="protein sequence ID" value="OGE79241.1"/>
    <property type="molecule type" value="Genomic_DNA"/>
</dbReference>
<dbReference type="SUPFAM" id="SSF55909">
    <property type="entry name" value="Pentein"/>
    <property type="match status" value="1"/>
</dbReference>
<keyword evidence="1" id="KW-0378">Hydrolase</keyword>
<dbReference type="GO" id="GO:0004668">
    <property type="term" value="F:protein-arginine deiminase activity"/>
    <property type="evidence" value="ECO:0007669"/>
    <property type="project" value="InterPro"/>
</dbReference>
<reference evidence="2 3" key="1">
    <citation type="journal article" date="2016" name="Nat. Commun.">
        <title>Thousands of microbial genomes shed light on interconnected biogeochemical processes in an aquifer system.</title>
        <authorList>
            <person name="Anantharaman K."/>
            <person name="Brown C.T."/>
            <person name="Hug L.A."/>
            <person name="Sharon I."/>
            <person name="Castelle C.J."/>
            <person name="Probst A.J."/>
            <person name="Thomas B.C."/>
            <person name="Singh A."/>
            <person name="Wilkins M.J."/>
            <person name="Karaoz U."/>
            <person name="Brodie E.L."/>
            <person name="Williams K.H."/>
            <person name="Hubbard S.S."/>
            <person name="Banfield J.F."/>
        </authorList>
    </citation>
    <scope>NUCLEOTIDE SEQUENCE [LARGE SCALE GENOMIC DNA]</scope>
</reference>
<dbReference type="PANTHER" id="PTHR31377:SF0">
    <property type="entry name" value="AGMATINE DEIMINASE-RELATED"/>
    <property type="match status" value="1"/>
</dbReference>
<evidence type="ECO:0000313" key="3">
    <source>
        <dbReference type="Proteomes" id="UP000176864"/>
    </source>
</evidence>
<dbReference type="Gene3D" id="3.75.10.10">
    <property type="entry name" value="L-arginine/glycine Amidinotransferase, Chain A"/>
    <property type="match status" value="1"/>
</dbReference>
<dbReference type="Pfam" id="PF04371">
    <property type="entry name" value="PAD_porph"/>
    <property type="match status" value="1"/>
</dbReference>
<comment type="caution">
    <text evidence="2">The sequence shown here is derived from an EMBL/GenBank/DDBJ whole genome shotgun (WGS) entry which is preliminary data.</text>
</comment>
<accession>A0A1F5NNI1</accession>
<gene>
    <name evidence="2" type="ORF">A2751_04595</name>
</gene>
<evidence type="ECO:0000313" key="2">
    <source>
        <dbReference type="EMBL" id="OGE79241.1"/>
    </source>
</evidence>
<dbReference type="AlphaFoldDB" id="A0A1F5NNI1"/>
<sequence length="335" mass="38120">MLRLPAEWEKHDAVWMAWPHDKISFGALNEPKDSPDHERLGRIEKIFLQIIDALQGSEQVNLIVRDKKQHADILEKVRMYETNYADVWTRDYAPSFVIEDAKKLAGIKWEYSAYGSKFPDLLKDNEVFKSLDLGMQLVEPGVLLEDGAIENNGQGTLITTQQCLFARNPNMTKAEFENIFQKHLGVTKVIWLEQGIVGDHTDGHIDEVARFVAPHKIVCAYEDDPSDENYQILQKNYETLKTATDGQWRPFEIIKLPMPHLKYRDGQKAPVSYANFYIANKVVLAGIFNDPHDAEALEILKGLFPERQVIAIDSTDIVYGGGGVHCMTRQQPAII</sequence>
<dbReference type="Proteomes" id="UP000176864">
    <property type="component" value="Unassembled WGS sequence"/>
</dbReference>
<dbReference type="PANTHER" id="PTHR31377">
    <property type="entry name" value="AGMATINE DEIMINASE-RELATED"/>
    <property type="match status" value="1"/>
</dbReference>
<dbReference type="GO" id="GO:0009446">
    <property type="term" value="P:putrescine biosynthetic process"/>
    <property type="evidence" value="ECO:0007669"/>
    <property type="project" value="InterPro"/>
</dbReference>